<protein>
    <submittedName>
        <fullName evidence="1">Uncharacterized protein</fullName>
    </submittedName>
</protein>
<evidence type="ECO:0000313" key="2">
    <source>
        <dbReference type="Proteomes" id="UP000054843"/>
    </source>
</evidence>
<accession>A0A0V1N6X7</accession>
<sequence length="117" mass="12948">MWTWICARPGGICDSGASSLKNPCVRVVIKSSQMLCRLRTVNSIPPFGGSATSWWTEVCDYRRHIHCPILVWLSLRPLRQLWLRCHLIVLIFPNIGIPRRPVVGGIDSSASGTPPGG</sequence>
<reference evidence="1 2" key="1">
    <citation type="submission" date="2015-01" db="EMBL/GenBank/DDBJ databases">
        <title>Evolution of Trichinella species and genotypes.</title>
        <authorList>
            <person name="Korhonen P.K."/>
            <person name="Edoardo P."/>
            <person name="Giuseppe L.R."/>
            <person name="Gasser R.B."/>
        </authorList>
    </citation>
    <scope>NUCLEOTIDE SEQUENCE [LARGE SCALE GENOMIC DNA]</scope>
    <source>
        <strain evidence="1">ISS1980</strain>
    </source>
</reference>
<dbReference type="AlphaFoldDB" id="A0A0V1N6X7"/>
<name>A0A0V1N6X7_9BILA</name>
<gene>
    <name evidence="1" type="ORF">T10_1426</name>
</gene>
<evidence type="ECO:0000313" key="1">
    <source>
        <dbReference type="EMBL" id="KRZ79780.1"/>
    </source>
</evidence>
<dbReference type="Proteomes" id="UP000054843">
    <property type="component" value="Unassembled WGS sequence"/>
</dbReference>
<comment type="caution">
    <text evidence="1">The sequence shown here is derived from an EMBL/GenBank/DDBJ whole genome shotgun (WGS) entry which is preliminary data.</text>
</comment>
<dbReference type="EMBL" id="JYDO01000005">
    <property type="protein sequence ID" value="KRZ79780.1"/>
    <property type="molecule type" value="Genomic_DNA"/>
</dbReference>
<keyword evidence="2" id="KW-1185">Reference proteome</keyword>
<organism evidence="1 2">
    <name type="scientific">Trichinella papuae</name>
    <dbReference type="NCBI Taxonomy" id="268474"/>
    <lineage>
        <taxon>Eukaryota</taxon>
        <taxon>Metazoa</taxon>
        <taxon>Ecdysozoa</taxon>
        <taxon>Nematoda</taxon>
        <taxon>Enoplea</taxon>
        <taxon>Dorylaimia</taxon>
        <taxon>Trichinellida</taxon>
        <taxon>Trichinellidae</taxon>
        <taxon>Trichinella</taxon>
    </lineage>
</organism>
<proteinExistence type="predicted"/>